<dbReference type="EMBL" id="REGN01003114">
    <property type="protein sequence ID" value="RNA24452.1"/>
    <property type="molecule type" value="Genomic_DNA"/>
</dbReference>
<protein>
    <submittedName>
        <fullName evidence="5">Copper-transporting ATPase 1 isoform X2</fullName>
    </submittedName>
</protein>
<proteinExistence type="predicted"/>
<keyword evidence="3" id="KW-1278">Translocase</keyword>
<dbReference type="InterPro" id="IPR036163">
    <property type="entry name" value="HMA_dom_sf"/>
</dbReference>
<evidence type="ECO:0000256" key="1">
    <source>
        <dbReference type="ARBA" id="ARBA00022723"/>
    </source>
</evidence>
<dbReference type="GO" id="GO:0005886">
    <property type="term" value="C:plasma membrane"/>
    <property type="evidence" value="ECO:0007669"/>
    <property type="project" value="TreeGrafter"/>
</dbReference>
<dbReference type="AlphaFoldDB" id="A0A3M7RLL1"/>
<sequence length="73" mass="7707">MSETTLKVNIEGMTCGSCSYKIECEVGDLPGVKEAKVDLAAKTGTFTYDTSSATGPAQILAKINELDFKASQV</sequence>
<dbReference type="Gene3D" id="3.30.70.100">
    <property type="match status" value="1"/>
</dbReference>
<keyword evidence="2" id="KW-0406">Ion transport</keyword>
<keyword evidence="1" id="KW-0479">Metal-binding</keyword>
<dbReference type="FunFam" id="3.30.70.100:FF:000001">
    <property type="entry name" value="ATPase copper transporting beta"/>
    <property type="match status" value="1"/>
</dbReference>
<dbReference type="GO" id="GO:0015677">
    <property type="term" value="P:copper ion import"/>
    <property type="evidence" value="ECO:0007669"/>
    <property type="project" value="TreeGrafter"/>
</dbReference>
<evidence type="ECO:0000256" key="2">
    <source>
        <dbReference type="ARBA" id="ARBA00022796"/>
    </source>
</evidence>
<evidence type="ECO:0000259" key="4">
    <source>
        <dbReference type="PROSITE" id="PS50846"/>
    </source>
</evidence>
<keyword evidence="2" id="KW-0187">Copper transport</keyword>
<dbReference type="PROSITE" id="PS50846">
    <property type="entry name" value="HMA_2"/>
    <property type="match status" value="1"/>
</dbReference>
<dbReference type="InterPro" id="IPR017969">
    <property type="entry name" value="Heavy-metal-associated_CS"/>
</dbReference>
<evidence type="ECO:0000313" key="6">
    <source>
        <dbReference type="Proteomes" id="UP000276133"/>
    </source>
</evidence>
<keyword evidence="6" id="KW-1185">Reference proteome</keyword>
<dbReference type="PANTHER" id="PTHR43520">
    <property type="entry name" value="ATP7, ISOFORM B"/>
    <property type="match status" value="1"/>
</dbReference>
<evidence type="ECO:0000256" key="3">
    <source>
        <dbReference type="ARBA" id="ARBA00022967"/>
    </source>
</evidence>
<comment type="caution">
    <text evidence="5">The sequence shown here is derived from an EMBL/GenBank/DDBJ whole genome shotgun (WGS) entry which is preliminary data.</text>
</comment>
<dbReference type="Pfam" id="PF00403">
    <property type="entry name" value="HMA"/>
    <property type="match status" value="1"/>
</dbReference>
<dbReference type="OrthoDB" id="432719at2759"/>
<dbReference type="CDD" id="cd00371">
    <property type="entry name" value="HMA"/>
    <property type="match status" value="1"/>
</dbReference>
<dbReference type="GO" id="GO:0005802">
    <property type="term" value="C:trans-Golgi network"/>
    <property type="evidence" value="ECO:0007669"/>
    <property type="project" value="TreeGrafter"/>
</dbReference>
<dbReference type="GO" id="GO:0005507">
    <property type="term" value="F:copper ion binding"/>
    <property type="evidence" value="ECO:0007669"/>
    <property type="project" value="TreeGrafter"/>
</dbReference>
<organism evidence="5 6">
    <name type="scientific">Brachionus plicatilis</name>
    <name type="common">Marine rotifer</name>
    <name type="synonym">Brachionus muelleri</name>
    <dbReference type="NCBI Taxonomy" id="10195"/>
    <lineage>
        <taxon>Eukaryota</taxon>
        <taxon>Metazoa</taxon>
        <taxon>Spiralia</taxon>
        <taxon>Gnathifera</taxon>
        <taxon>Rotifera</taxon>
        <taxon>Eurotatoria</taxon>
        <taxon>Monogononta</taxon>
        <taxon>Pseudotrocha</taxon>
        <taxon>Ploima</taxon>
        <taxon>Brachionidae</taxon>
        <taxon>Brachionus</taxon>
    </lineage>
</organism>
<gene>
    <name evidence="5" type="ORF">BpHYR1_051877</name>
</gene>
<dbReference type="GO" id="GO:0060003">
    <property type="term" value="P:copper ion export"/>
    <property type="evidence" value="ECO:0007669"/>
    <property type="project" value="TreeGrafter"/>
</dbReference>
<keyword evidence="2" id="KW-0186">Copper</keyword>
<name>A0A3M7RLL1_BRAPC</name>
<dbReference type="GO" id="GO:0043682">
    <property type="term" value="F:P-type divalent copper transporter activity"/>
    <property type="evidence" value="ECO:0007669"/>
    <property type="project" value="TreeGrafter"/>
</dbReference>
<dbReference type="InterPro" id="IPR006121">
    <property type="entry name" value="HMA_dom"/>
</dbReference>
<feature type="domain" description="HMA" evidence="4">
    <location>
        <begin position="4"/>
        <end position="71"/>
    </location>
</feature>
<evidence type="ECO:0000313" key="5">
    <source>
        <dbReference type="EMBL" id="RNA24452.1"/>
    </source>
</evidence>
<dbReference type="STRING" id="10195.A0A3M7RLL1"/>
<keyword evidence="2" id="KW-0813">Transport</keyword>
<accession>A0A3M7RLL1</accession>
<dbReference type="Proteomes" id="UP000276133">
    <property type="component" value="Unassembled WGS sequence"/>
</dbReference>
<dbReference type="PANTHER" id="PTHR43520:SF8">
    <property type="entry name" value="P-TYPE CU(+) TRANSPORTER"/>
    <property type="match status" value="1"/>
</dbReference>
<dbReference type="PROSITE" id="PS01047">
    <property type="entry name" value="HMA_1"/>
    <property type="match status" value="1"/>
</dbReference>
<reference evidence="5 6" key="1">
    <citation type="journal article" date="2018" name="Sci. Rep.">
        <title>Genomic signatures of local adaptation to the degree of environmental predictability in rotifers.</title>
        <authorList>
            <person name="Franch-Gras L."/>
            <person name="Hahn C."/>
            <person name="Garcia-Roger E.M."/>
            <person name="Carmona M.J."/>
            <person name="Serra M."/>
            <person name="Gomez A."/>
        </authorList>
    </citation>
    <scope>NUCLEOTIDE SEQUENCE [LARGE SCALE GENOMIC DNA]</scope>
    <source>
        <strain evidence="5">HYR1</strain>
    </source>
</reference>
<dbReference type="SUPFAM" id="SSF55008">
    <property type="entry name" value="HMA, heavy metal-associated domain"/>
    <property type="match status" value="1"/>
</dbReference>
<dbReference type="GO" id="GO:0006878">
    <property type="term" value="P:intracellular copper ion homeostasis"/>
    <property type="evidence" value="ECO:0007669"/>
    <property type="project" value="TreeGrafter"/>
</dbReference>